<name>A0A8X6LXG4_TRICU</name>
<accession>A0A8X6LXG4</accession>
<dbReference type="EMBL" id="BMAO01038536">
    <property type="protein sequence ID" value="GFR25555.1"/>
    <property type="molecule type" value="Genomic_DNA"/>
</dbReference>
<dbReference type="Proteomes" id="UP000887116">
    <property type="component" value="Unassembled WGS sequence"/>
</dbReference>
<sequence length="88" mass="9567">MTAEDLYQSLIAPNFNQEAPLPGYFCEGYVSAFGFATPSPLSFCVDSPHFVATQWNRGVKHASSIEDHDTAPLERMCPSSSSVSYGCV</sequence>
<protein>
    <submittedName>
        <fullName evidence="1">Uncharacterized protein</fullName>
    </submittedName>
</protein>
<dbReference type="AlphaFoldDB" id="A0A8X6LXG4"/>
<reference evidence="1" key="1">
    <citation type="submission" date="2020-07" db="EMBL/GenBank/DDBJ databases">
        <title>Multicomponent nature underlies the extraordinary mechanical properties of spider dragline silk.</title>
        <authorList>
            <person name="Kono N."/>
            <person name="Nakamura H."/>
            <person name="Mori M."/>
            <person name="Yoshida Y."/>
            <person name="Ohtoshi R."/>
            <person name="Malay A.D."/>
            <person name="Moran D.A.P."/>
            <person name="Tomita M."/>
            <person name="Numata K."/>
            <person name="Arakawa K."/>
        </authorList>
    </citation>
    <scope>NUCLEOTIDE SEQUENCE</scope>
</reference>
<gene>
    <name evidence="1" type="ORF">TNCT_67171</name>
</gene>
<evidence type="ECO:0000313" key="2">
    <source>
        <dbReference type="Proteomes" id="UP000887116"/>
    </source>
</evidence>
<organism evidence="1 2">
    <name type="scientific">Trichonephila clavata</name>
    <name type="common">Joro spider</name>
    <name type="synonym">Nephila clavata</name>
    <dbReference type="NCBI Taxonomy" id="2740835"/>
    <lineage>
        <taxon>Eukaryota</taxon>
        <taxon>Metazoa</taxon>
        <taxon>Ecdysozoa</taxon>
        <taxon>Arthropoda</taxon>
        <taxon>Chelicerata</taxon>
        <taxon>Arachnida</taxon>
        <taxon>Araneae</taxon>
        <taxon>Araneomorphae</taxon>
        <taxon>Entelegynae</taxon>
        <taxon>Araneoidea</taxon>
        <taxon>Nephilidae</taxon>
        <taxon>Trichonephila</taxon>
    </lineage>
</organism>
<evidence type="ECO:0000313" key="1">
    <source>
        <dbReference type="EMBL" id="GFR25555.1"/>
    </source>
</evidence>
<proteinExistence type="predicted"/>
<keyword evidence="2" id="KW-1185">Reference proteome</keyword>
<comment type="caution">
    <text evidence="1">The sequence shown here is derived from an EMBL/GenBank/DDBJ whole genome shotgun (WGS) entry which is preliminary data.</text>
</comment>